<dbReference type="InterPro" id="IPR045121">
    <property type="entry name" value="CoAse"/>
</dbReference>
<dbReference type="CDD" id="cd03426">
    <property type="entry name" value="NUDIX_CoAse_Nudt7"/>
    <property type="match status" value="1"/>
</dbReference>
<evidence type="ECO:0000256" key="6">
    <source>
        <dbReference type="ARBA" id="ARBA00023211"/>
    </source>
</evidence>
<evidence type="ECO:0000256" key="7">
    <source>
        <dbReference type="SAM" id="MobiDB-lite"/>
    </source>
</evidence>
<dbReference type="RefSeq" id="XP_007861997.1">
    <property type="nucleotide sequence ID" value="XM_007863806.1"/>
</dbReference>
<dbReference type="AlphaFoldDB" id="S7QG51"/>
<dbReference type="STRING" id="670483.S7QG51"/>
<dbReference type="OrthoDB" id="10260614at2759"/>
<accession>S7QG51</accession>
<dbReference type="InterPro" id="IPR015797">
    <property type="entry name" value="NUDIX_hydrolase-like_dom_sf"/>
</dbReference>
<evidence type="ECO:0000256" key="1">
    <source>
        <dbReference type="ARBA" id="ARBA00001936"/>
    </source>
</evidence>
<dbReference type="EMBL" id="KB469297">
    <property type="protein sequence ID" value="EPQ58856.1"/>
    <property type="molecule type" value="Genomic_DNA"/>
</dbReference>
<evidence type="ECO:0000256" key="3">
    <source>
        <dbReference type="ARBA" id="ARBA00022723"/>
    </source>
</evidence>
<dbReference type="GO" id="GO:0034654">
    <property type="term" value="P:nucleobase-containing compound biosynthetic process"/>
    <property type="evidence" value="ECO:0007669"/>
    <property type="project" value="UniProtKB-ARBA"/>
</dbReference>
<dbReference type="GO" id="GO:0008893">
    <property type="term" value="F:guanosine-3',5'-bis(diphosphate) 3'-diphosphatase activity"/>
    <property type="evidence" value="ECO:0007669"/>
    <property type="project" value="UniProtKB-ARBA"/>
</dbReference>
<dbReference type="KEGG" id="gtr:GLOTRDRAFT_69833"/>
<dbReference type="GO" id="GO:0090407">
    <property type="term" value="P:organophosphate biosynthetic process"/>
    <property type="evidence" value="ECO:0007669"/>
    <property type="project" value="UniProtKB-ARBA"/>
</dbReference>
<dbReference type="PANTHER" id="PTHR12992:SF45">
    <property type="entry name" value="NUDIX HYDROLASE DOMAIN-CONTAINING PROTEIN"/>
    <property type="match status" value="1"/>
</dbReference>
<keyword evidence="6" id="KW-0464">Manganese</keyword>
<organism evidence="9 10">
    <name type="scientific">Gloeophyllum trabeum (strain ATCC 11539 / FP-39264 / Madison 617)</name>
    <name type="common">Brown rot fungus</name>
    <dbReference type="NCBI Taxonomy" id="670483"/>
    <lineage>
        <taxon>Eukaryota</taxon>
        <taxon>Fungi</taxon>
        <taxon>Dikarya</taxon>
        <taxon>Basidiomycota</taxon>
        <taxon>Agaricomycotina</taxon>
        <taxon>Agaricomycetes</taxon>
        <taxon>Gloeophyllales</taxon>
        <taxon>Gloeophyllaceae</taxon>
        <taxon>Gloeophyllum</taxon>
    </lineage>
</organism>
<dbReference type="GO" id="GO:0005737">
    <property type="term" value="C:cytoplasm"/>
    <property type="evidence" value="ECO:0007669"/>
    <property type="project" value="UniProtKB-ARBA"/>
</dbReference>
<dbReference type="InterPro" id="IPR000086">
    <property type="entry name" value="NUDIX_hydrolase_dom"/>
</dbReference>
<evidence type="ECO:0000256" key="4">
    <source>
        <dbReference type="ARBA" id="ARBA00022801"/>
    </source>
</evidence>
<dbReference type="PROSITE" id="PS51462">
    <property type="entry name" value="NUDIX"/>
    <property type="match status" value="1"/>
</dbReference>
<dbReference type="GO" id="GO:0046872">
    <property type="term" value="F:metal ion binding"/>
    <property type="evidence" value="ECO:0007669"/>
    <property type="project" value="UniProtKB-KW"/>
</dbReference>
<dbReference type="OMA" id="LCILEPF"/>
<dbReference type="FunFam" id="3.90.79.10:FF:000036">
    <property type="entry name" value="Nudix hydrolase 11"/>
    <property type="match status" value="1"/>
</dbReference>
<evidence type="ECO:0000256" key="2">
    <source>
        <dbReference type="ARBA" id="ARBA00001946"/>
    </source>
</evidence>
<dbReference type="GO" id="GO:0015938">
    <property type="term" value="P:coenzyme A catabolic process"/>
    <property type="evidence" value="ECO:0007669"/>
    <property type="project" value="TreeGrafter"/>
</dbReference>
<proteinExistence type="predicted"/>
<feature type="compositionally biased region" description="Basic residues" evidence="7">
    <location>
        <begin position="297"/>
        <end position="313"/>
    </location>
</feature>
<dbReference type="Gene3D" id="3.90.79.10">
    <property type="entry name" value="Nucleoside Triphosphate Pyrophosphohydrolase"/>
    <property type="match status" value="1"/>
</dbReference>
<evidence type="ECO:0000313" key="9">
    <source>
        <dbReference type="EMBL" id="EPQ58856.1"/>
    </source>
</evidence>
<evidence type="ECO:0000256" key="5">
    <source>
        <dbReference type="ARBA" id="ARBA00022842"/>
    </source>
</evidence>
<dbReference type="SUPFAM" id="SSF55811">
    <property type="entry name" value="Nudix"/>
    <property type="match status" value="1"/>
</dbReference>
<dbReference type="eggNOG" id="KOG3069">
    <property type="taxonomic scope" value="Eukaryota"/>
</dbReference>
<keyword evidence="5" id="KW-0460">Magnesium</keyword>
<dbReference type="GO" id="GO:0010945">
    <property type="term" value="F:coenzyme A diphosphatase activity"/>
    <property type="evidence" value="ECO:0007669"/>
    <property type="project" value="InterPro"/>
</dbReference>
<dbReference type="PANTHER" id="PTHR12992">
    <property type="entry name" value="NUDIX HYDROLASE"/>
    <property type="match status" value="1"/>
</dbReference>
<feature type="domain" description="Nudix hydrolase" evidence="8">
    <location>
        <begin position="52"/>
        <end position="188"/>
    </location>
</feature>
<feature type="compositionally biased region" description="Basic and acidic residues" evidence="7">
    <location>
        <begin position="278"/>
        <end position="296"/>
    </location>
</feature>
<keyword evidence="3" id="KW-0479">Metal-binding</keyword>
<comment type="cofactor">
    <cofactor evidence="2">
        <name>Mg(2+)</name>
        <dbReference type="ChEBI" id="CHEBI:18420"/>
    </cofactor>
</comment>
<sequence>MAHKHQSDLYKFHRPRINLRETPNPLKEESKACLRRLALYRSKPPKLKFPRSRCAAVLVALFVGRMGDLYVVLSRRSASLRSFPGDTSLPGGKVEPQDRTIEDTARREAFEEIGLPMDRHKAPLLCVLEPFMARDQLIVTPVVVLILDNTLRPILNRSEVTSLFSHPLAAFLSSESPFPHDPETTELPYHSYDDINWRWGRYSQSGEKERKIRMHRFLTGREAGGVKPVFGLTAAILIEVATIGYAQEPEFEVEAPDQPSQFERIVCAMKYTEHFREAQREEGLDPDKVPDPAKFRDHSRRRSNRRRRIRSRL</sequence>
<protein>
    <recommendedName>
        <fullName evidence="8">Nudix hydrolase domain-containing protein</fullName>
    </recommendedName>
</protein>
<reference evidence="9 10" key="1">
    <citation type="journal article" date="2012" name="Science">
        <title>The Paleozoic origin of enzymatic lignin decomposition reconstructed from 31 fungal genomes.</title>
        <authorList>
            <person name="Floudas D."/>
            <person name="Binder M."/>
            <person name="Riley R."/>
            <person name="Barry K."/>
            <person name="Blanchette R.A."/>
            <person name="Henrissat B."/>
            <person name="Martinez A.T."/>
            <person name="Otillar R."/>
            <person name="Spatafora J.W."/>
            <person name="Yadav J.S."/>
            <person name="Aerts A."/>
            <person name="Benoit I."/>
            <person name="Boyd A."/>
            <person name="Carlson A."/>
            <person name="Copeland A."/>
            <person name="Coutinho P.M."/>
            <person name="de Vries R.P."/>
            <person name="Ferreira P."/>
            <person name="Findley K."/>
            <person name="Foster B."/>
            <person name="Gaskell J."/>
            <person name="Glotzer D."/>
            <person name="Gorecki P."/>
            <person name="Heitman J."/>
            <person name="Hesse C."/>
            <person name="Hori C."/>
            <person name="Igarashi K."/>
            <person name="Jurgens J.A."/>
            <person name="Kallen N."/>
            <person name="Kersten P."/>
            <person name="Kohler A."/>
            <person name="Kuees U."/>
            <person name="Kumar T.K.A."/>
            <person name="Kuo A."/>
            <person name="LaButti K."/>
            <person name="Larrondo L.F."/>
            <person name="Lindquist E."/>
            <person name="Ling A."/>
            <person name="Lombard V."/>
            <person name="Lucas S."/>
            <person name="Lundell T."/>
            <person name="Martin R."/>
            <person name="McLaughlin D.J."/>
            <person name="Morgenstern I."/>
            <person name="Morin E."/>
            <person name="Murat C."/>
            <person name="Nagy L.G."/>
            <person name="Nolan M."/>
            <person name="Ohm R.A."/>
            <person name="Patyshakuliyeva A."/>
            <person name="Rokas A."/>
            <person name="Ruiz-Duenas F.J."/>
            <person name="Sabat G."/>
            <person name="Salamov A."/>
            <person name="Samejima M."/>
            <person name="Schmutz J."/>
            <person name="Slot J.C."/>
            <person name="St John F."/>
            <person name="Stenlid J."/>
            <person name="Sun H."/>
            <person name="Sun S."/>
            <person name="Syed K."/>
            <person name="Tsang A."/>
            <person name="Wiebenga A."/>
            <person name="Young D."/>
            <person name="Pisabarro A."/>
            <person name="Eastwood D.C."/>
            <person name="Martin F."/>
            <person name="Cullen D."/>
            <person name="Grigoriev I.V."/>
            <person name="Hibbett D.S."/>
        </authorList>
    </citation>
    <scope>NUCLEOTIDE SEQUENCE [LARGE SCALE GENOMIC DNA]</scope>
    <source>
        <strain evidence="9 10">ATCC 11539</strain>
    </source>
</reference>
<comment type="cofactor">
    <cofactor evidence="1">
        <name>Mn(2+)</name>
        <dbReference type="ChEBI" id="CHEBI:29035"/>
    </cofactor>
</comment>
<dbReference type="HOGENOM" id="CLU_040940_2_0_1"/>
<dbReference type="Pfam" id="PF00293">
    <property type="entry name" value="NUDIX"/>
    <property type="match status" value="1"/>
</dbReference>
<keyword evidence="4" id="KW-0378">Hydrolase</keyword>
<name>S7QG51_GLOTA</name>
<evidence type="ECO:0000313" key="10">
    <source>
        <dbReference type="Proteomes" id="UP000030669"/>
    </source>
</evidence>
<keyword evidence="10" id="KW-1185">Reference proteome</keyword>
<feature type="region of interest" description="Disordered" evidence="7">
    <location>
        <begin position="278"/>
        <end position="313"/>
    </location>
</feature>
<dbReference type="GeneID" id="19308017"/>
<evidence type="ECO:0000259" key="8">
    <source>
        <dbReference type="PROSITE" id="PS51462"/>
    </source>
</evidence>
<gene>
    <name evidence="9" type="ORF">GLOTRDRAFT_69833</name>
</gene>
<dbReference type="Proteomes" id="UP000030669">
    <property type="component" value="Unassembled WGS sequence"/>
</dbReference>